<accession>A9NQV0</accession>
<organism evidence="1">
    <name type="scientific">Picea sitchensis</name>
    <name type="common">Sitka spruce</name>
    <name type="synonym">Pinus sitchensis</name>
    <dbReference type="NCBI Taxonomy" id="3332"/>
    <lineage>
        <taxon>Eukaryota</taxon>
        <taxon>Viridiplantae</taxon>
        <taxon>Streptophyta</taxon>
        <taxon>Embryophyta</taxon>
        <taxon>Tracheophyta</taxon>
        <taxon>Spermatophyta</taxon>
        <taxon>Pinopsida</taxon>
        <taxon>Pinidae</taxon>
        <taxon>Conifers I</taxon>
        <taxon>Pinales</taxon>
        <taxon>Pinaceae</taxon>
        <taxon>Picea</taxon>
    </lineage>
</organism>
<evidence type="ECO:0000313" key="1">
    <source>
        <dbReference type="EMBL" id="ABK23011.1"/>
    </source>
</evidence>
<sequence>MEDCVVDCLEQKSFNYTLKCSVVSHSLGFIKLWFNFEQTNSCMSGYYFSLFL</sequence>
<reference evidence="1" key="1">
    <citation type="journal article" date="2008" name="BMC Genomics">
        <title>A conifer genomics resource of 200,000 spruce (Picea spp.) ESTs and 6,464 high-quality, sequence-finished full-length cDNAs for Sitka spruce (Picea sitchensis).</title>
        <authorList>
            <person name="Ralph S.G."/>
            <person name="Chun H.J."/>
            <person name="Kolosova N."/>
            <person name="Cooper D."/>
            <person name="Oddy C."/>
            <person name="Ritland C.E."/>
            <person name="Kirkpatrick R."/>
            <person name="Moore R."/>
            <person name="Barber S."/>
            <person name="Holt R.A."/>
            <person name="Jones S.J."/>
            <person name="Marra M.A."/>
            <person name="Douglas C.J."/>
            <person name="Ritland K."/>
            <person name="Bohlmann J."/>
        </authorList>
    </citation>
    <scope>NUCLEOTIDE SEQUENCE</scope>
    <source>
        <tissue evidence="1">Bark</tissue>
    </source>
</reference>
<proteinExistence type="evidence at transcript level"/>
<name>A9NQV0_PICSI</name>
<dbReference type="AlphaFoldDB" id="A9NQV0"/>
<protein>
    <submittedName>
        <fullName evidence="1">Uncharacterized protein</fullName>
    </submittedName>
</protein>
<dbReference type="EMBL" id="EF083675">
    <property type="protein sequence ID" value="ABK23011.1"/>
    <property type="molecule type" value="mRNA"/>
</dbReference>